<dbReference type="Gene3D" id="3.10.20.90">
    <property type="entry name" value="Phosphatidylinositol 3-kinase Catalytic Subunit, Chain A, domain 1"/>
    <property type="match status" value="3"/>
</dbReference>
<evidence type="ECO:0000256" key="1">
    <source>
        <dbReference type="ARBA" id="ARBA00022499"/>
    </source>
</evidence>
<dbReference type="STRING" id="33114.A0A2G2X6A3"/>
<feature type="transmembrane region" description="Helical" evidence="3">
    <location>
        <begin position="7"/>
        <end position="32"/>
    </location>
</feature>
<evidence type="ECO:0000256" key="3">
    <source>
        <dbReference type="SAM" id="Phobius"/>
    </source>
</evidence>
<dbReference type="Pfam" id="PF00240">
    <property type="entry name" value="ubiquitin"/>
    <property type="match status" value="2"/>
</dbReference>
<dbReference type="PROSITE" id="PS50053">
    <property type="entry name" value="UBIQUITIN_2"/>
    <property type="match status" value="2"/>
</dbReference>
<dbReference type="PANTHER" id="PTHR10666">
    <property type="entry name" value="UBIQUITIN"/>
    <property type="match status" value="1"/>
</dbReference>
<dbReference type="InterPro" id="IPR050158">
    <property type="entry name" value="Ubiquitin_ubiquitin-like"/>
</dbReference>
<dbReference type="InterPro" id="IPR019956">
    <property type="entry name" value="Ubiquitin_dom"/>
</dbReference>
<keyword evidence="3" id="KW-0472">Membrane</keyword>
<reference evidence="6" key="2">
    <citation type="journal article" date="2017" name="J. Anim. Genet.">
        <title>Multiple reference genome sequences of hot pepper reveal the massive evolution of plant disease resistance genes by retroduplication.</title>
        <authorList>
            <person name="Kim S."/>
            <person name="Park J."/>
            <person name="Yeom S.-I."/>
            <person name="Kim Y.-M."/>
            <person name="Seo E."/>
            <person name="Kim K.-T."/>
            <person name="Kim M.-S."/>
            <person name="Lee J.M."/>
            <person name="Cheong K."/>
            <person name="Shin H.-S."/>
            <person name="Kim S.-B."/>
            <person name="Han K."/>
            <person name="Lee J."/>
            <person name="Park M."/>
            <person name="Lee H.-A."/>
            <person name="Lee H.-Y."/>
            <person name="Lee Y."/>
            <person name="Oh S."/>
            <person name="Lee J.H."/>
            <person name="Choi E."/>
            <person name="Choi E."/>
            <person name="Lee S.E."/>
            <person name="Jeon J."/>
            <person name="Kim H."/>
            <person name="Choi G."/>
            <person name="Song H."/>
            <person name="Lee J."/>
            <person name="Lee S.-C."/>
            <person name="Kwon J.-K."/>
            <person name="Lee H.-Y."/>
            <person name="Koo N."/>
            <person name="Hong Y."/>
            <person name="Kim R.W."/>
            <person name="Kang W.-H."/>
            <person name="Huh J.H."/>
            <person name="Kang B.-C."/>
            <person name="Yang T.-J."/>
            <person name="Lee Y.-H."/>
            <person name="Bennetzen J.L."/>
            <person name="Choi D."/>
        </authorList>
    </citation>
    <scope>NUCLEOTIDE SEQUENCE [LARGE SCALE GENOMIC DNA]</scope>
    <source>
        <strain evidence="6">cv. PBC81</strain>
    </source>
</reference>
<keyword evidence="3" id="KW-0812">Transmembrane</keyword>
<keyword evidence="6" id="KW-1185">Reference proteome</keyword>
<organism evidence="5 6">
    <name type="scientific">Capsicum baccatum</name>
    <name type="common">Peruvian pepper</name>
    <dbReference type="NCBI Taxonomy" id="33114"/>
    <lineage>
        <taxon>Eukaryota</taxon>
        <taxon>Viridiplantae</taxon>
        <taxon>Streptophyta</taxon>
        <taxon>Embryophyta</taxon>
        <taxon>Tracheophyta</taxon>
        <taxon>Spermatophyta</taxon>
        <taxon>Magnoliopsida</taxon>
        <taxon>eudicotyledons</taxon>
        <taxon>Gunneridae</taxon>
        <taxon>Pentapetalae</taxon>
        <taxon>asterids</taxon>
        <taxon>lamiids</taxon>
        <taxon>Solanales</taxon>
        <taxon>Solanaceae</taxon>
        <taxon>Solanoideae</taxon>
        <taxon>Capsiceae</taxon>
        <taxon>Capsicum</taxon>
    </lineage>
</organism>
<dbReference type="SMART" id="SM00213">
    <property type="entry name" value="UBQ"/>
    <property type="match status" value="3"/>
</dbReference>
<dbReference type="PRINTS" id="PR00348">
    <property type="entry name" value="UBIQUITIN"/>
</dbReference>
<evidence type="ECO:0000313" key="5">
    <source>
        <dbReference type="EMBL" id="PHT53032.1"/>
    </source>
</evidence>
<evidence type="ECO:0000259" key="4">
    <source>
        <dbReference type="PROSITE" id="PS50053"/>
    </source>
</evidence>
<dbReference type="AlphaFoldDB" id="A0A2G2X6A3"/>
<accession>A0A2G2X6A3</accession>
<keyword evidence="2" id="KW-0832">Ubl conjugation</keyword>
<dbReference type="InterPro" id="IPR000626">
    <property type="entry name" value="Ubiquitin-like_dom"/>
</dbReference>
<proteinExistence type="predicted"/>
<dbReference type="SUPFAM" id="SSF54236">
    <property type="entry name" value="Ubiquitin-like"/>
    <property type="match status" value="3"/>
</dbReference>
<dbReference type="CDD" id="cd17039">
    <property type="entry name" value="Ubl_ubiquitin_like"/>
    <property type="match status" value="1"/>
</dbReference>
<gene>
    <name evidence="5" type="ORF">CQW23_07494</name>
</gene>
<keyword evidence="1" id="KW-1017">Isopeptide bond</keyword>
<name>A0A2G2X6A3_CAPBA</name>
<sequence length="258" mass="29683">MREAQRFLSLGGAFIFYYLDSLKPLLVLFSFVKPMTIYLKVIKTVALKVKESDSIGNVKVLLHDKEGIPECLQQLFIKGVRLMDEQKLVDYPIIKNSILHAYVEDSVPRILLMKRPYTEGTIMVYSRINDTIRDIKSRIGTKEKINTHRFSLFHENNFLEVDKTLGYYNIDAGSTIHMVFNCVEKLFISVIMPKPELVKMEISVASTVCDVKTIIERKAGHSMDDMDLYLGNERLEYSKKLLQQCNIEIDTIFLSGEA</sequence>
<evidence type="ECO:0000256" key="2">
    <source>
        <dbReference type="ARBA" id="ARBA00022843"/>
    </source>
</evidence>
<comment type="caution">
    <text evidence="5">The sequence shown here is derived from an EMBL/GenBank/DDBJ whole genome shotgun (WGS) entry which is preliminary data.</text>
</comment>
<feature type="domain" description="Ubiquitin-like" evidence="4">
    <location>
        <begin position="35"/>
        <end position="104"/>
    </location>
</feature>
<reference evidence="5 6" key="1">
    <citation type="journal article" date="2017" name="Genome Biol.">
        <title>New reference genome sequences of hot pepper reveal the massive evolution of plant disease-resistance genes by retroduplication.</title>
        <authorList>
            <person name="Kim S."/>
            <person name="Park J."/>
            <person name="Yeom S.I."/>
            <person name="Kim Y.M."/>
            <person name="Seo E."/>
            <person name="Kim K.T."/>
            <person name="Kim M.S."/>
            <person name="Lee J.M."/>
            <person name="Cheong K."/>
            <person name="Shin H.S."/>
            <person name="Kim S.B."/>
            <person name="Han K."/>
            <person name="Lee J."/>
            <person name="Park M."/>
            <person name="Lee H.A."/>
            <person name="Lee H.Y."/>
            <person name="Lee Y."/>
            <person name="Oh S."/>
            <person name="Lee J.H."/>
            <person name="Choi E."/>
            <person name="Choi E."/>
            <person name="Lee S.E."/>
            <person name="Jeon J."/>
            <person name="Kim H."/>
            <person name="Choi G."/>
            <person name="Song H."/>
            <person name="Lee J."/>
            <person name="Lee S.C."/>
            <person name="Kwon J.K."/>
            <person name="Lee H.Y."/>
            <person name="Koo N."/>
            <person name="Hong Y."/>
            <person name="Kim R.W."/>
            <person name="Kang W.H."/>
            <person name="Huh J.H."/>
            <person name="Kang B.C."/>
            <person name="Yang T.J."/>
            <person name="Lee Y.H."/>
            <person name="Bennetzen J.L."/>
            <person name="Choi D."/>
        </authorList>
    </citation>
    <scope>NUCLEOTIDE SEQUENCE [LARGE SCALE GENOMIC DNA]</scope>
    <source>
        <strain evidence="6">cv. PBC81</strain>
    </source>
</reference>
<feature type="domain" description="Ubiquitin-like" evidence="4">
    <location>
        <begin position="110"/>
        <end position="179"/>
    </location>
</feature>
<dbReference type="InterPro" id="IPR029071">
    <property type="entry name" value="Ubiquitin-like_domsf"/>
</dbReference>
<protein>
    <recommendedName>
        <fullName evidence="4">Ubiquitin-like domain-containing protein</fullName>
    </recommendedName>
</protein>
<dbReference type="Proteomes" id="UP000224567">
    <property type="component" value="Unassembled WGS sequence"/>
</dbReference>
<dbReference type="EMBL" id="MLFT02000003">
    <property type="protein sequence ID" value="PHT53032.1"/>
    <property type="molecule type" value="Genomic_DNA"/>
</dbReference>
<dbReference type="OrthoDB" id="1894077at2759"/>
<keyword evidence="3" id="KW-1133">Transmembrane helix</keyword>
<dbReference type="GO" id="GO:0003729">
    <property type="term" value="F:mRNA binding"/>
    <property type="evidence" value="ECO:0007669"/>
    <property type="project" value="UniProtKB-ARBA"/>
</dbReference>
<evidence type="ECO:0000313" key="6">
    <source>
        <dbReference type="Proteomes" id="UP000224567"/>
    </source>
</evidence>